<reference evidence="10" key="1">
    <citation type="journal article" date="2020" name="Fungal Divers.">
        <title>Resolving the Mortierellaceae phylogeny through synthesis of multi-gene phylogenetics and phylogenomics.</title>
        <authorList>
            <person name="Vandepol N."/>
            <person name="Liber J."/>
            <person name="Desiro A."/>
            <person name="Na H."/>
            <person name="Kennedy M."/>
            <person name="Barry K."/>
            <person name="Grigoriev I.V."/>
            <person name="Miller A.N."/>
            <person name="O'Donnell K."/>
            <person name="Stajich J.E."/>
            <person name="Bonito G."/>
        </authorList>
    </citation>
    <scope>NUCLEOTIDE SEQUENCE</scope>
    <source>
        <strain evidence="10">CK1249</strain>
    </source>
</reference>
<evidence type="ECO:0000259" key="9">
    <source>
        <dbReference type="PROSITE" id="PS50198"/>
    </source>
</evidence>
<feature type="region of interest" description="Disordered" evidence="7">
    <location>
        <begin position="83"/>
        <end position="106"/>
    </location>
</feature>
<dbReference type="EMBL" id="JAAAHY010001173">
    <property type="protein sequence ID" value="KAF9951818.1"/>
    <property type="molecule type" value="Genomic_DNA"/>
</dbReference>
<dbReference type="SUPFAM" id="SSF54534">
    <property type="entry name" value="FKBP-like"/>
    <property type="match status" value="1"/>
</dbReference>
<protein>
    <recommendedName>
        <fullName evidence="5">Peptidyl-prolyl cis-trans isomerase</fullName>
        <ecNumber evidence="5">5.2.1.8</ecNumber>
    </recommendedName>
</protein>
<dbReference type="SMART" id="SM00456">
    <property type="entry name" value="WW"/>
    <property type="match status" value="1"/>
</dbReference>
<dbReference type="FunFam" id="3.10.50.40:FF:000010">
    <property type="entry name" value="Peptidyl-prolyl cis-trans isomerase Pin1"/>
    <property type="match status" value="1"/>
</dbReference>
<dbReference type="SUPFAM" id="SSF51045">
    <property type="entry name" value="WW domain"/>
    <property type="match status" value="1"/>
</dbReference>
<feature type="domain" description="WW" evidence="8">
    <location>
        <begin position="33"/>
        <end position="67"/>
    </location>
</feature>
<dbReference type="GO" id="GO:0005634">
    <property type="term" value="C:nucleus"/>
    <property type="evidence" value="ECO:0007669"/>
    <property type="project" value="TreeGrafter"/>
</dbReference>
<evidence type="ECO:0000313" key="10">
    <source>
        <dbReference type="EMBL" id="KAF9951818.1"/>
    </source>
</evidence>
<dbReference type="InterPro" id="IPR036020">
    <property type="entry name" value="WW_dom_sf"/>
</dbReference>
<dbReference type="CDD" id="cd00201">
    <property type="entry name" value="WW"/>
    <property type="match status" value="1"/>
</dbReference>
<dbReference type="Proteomes" id="UP000738359">
    <property type="component" value="Unassembled WGS sequence"/>
</dbReference>
<feature type="compositionally biased region" description="Polar residues" evidence="7">
    <location>
        <begin position="88"/>
        <end position="100"/>
    </location>
</feature>
<comment type="caution">
    <text evidence="10">The sequence shown here is derived from an EMBL/GenBank/DDBJ whole genome shotgun (WGS) entry which is preliminary data.</text>
</comment>
<feature type="domain" description="PpiC" evidence="9">
    <location>
        <begin position="103"/>
        <end position="214"/>
    </location>
</feature>
<dbReference type="Gene3D" id="3.10.50.40">
    <property type="match status" value="1"/>
</dbReference>
<evidence type="ECO:0000256" key="5">
    <source>
        <dbReference type="RuleBase" id="RU363014"/>
    </source>
</evidence>
<dbReference type="GO" id="GO:0003755">
    <property type="term" value="F:peptidyl-prolyl cis-trans isomerase activity"/>
    <property type="evidence" value="ECO:0007669"/>
    <property type="project" value="UniProtKB-UniRule"/>
</dbReference>
<evidence type="ECO:0000256" key="6">
    <source>
        <dbReference type="SAM" id="Coils"/>
    </source>
</evidence>
<dbReference type="InterPro" id="IPR046357">
    <property type="entry name" value="PPIase_dom_sf"/>
</dbReference>
<dbReference type="PROSITE" id="PS50198">
    <property type="entry name" value="PPIC_PPIASE_2"/>
    <property type="match status" value="1"/>
</dbReference>
<dbReference type="InterPro" id="IPR001202">
    <property type="entry name" value="WW_dom"/>
</dbReference>
<organism evidence="10 11">
    <name type="scientific">Mortierella alpina</name>
    <name type="common">Oleaginous fungus</name>
    <name type="synonym">Mortierella renispora</name>
    <dbReference type="NCBI Taxonomy" id="64518"/>
    <lineage>
        <taxon>Eukaryota</taxon>
        <taxon>Fungi</taxon>
        <taxon>Fungi incertae sedis</taxon>
        <taxon>Mucoromycota</taxon>
        <taxon>Mortierellomycotina</taxon>
        <taxon>Mortierellomycetes</taxon>
        <taxon>Mortierellales</taxon>
        <taxon>Mortierellaceae</taxon>
        <taxon>Mortierella</taxon>
    </lineage>
</organism>
<accession>A0A9P6IX16</accession>
<dbReference type="GO" id="GO:0060255">
    <property type="term" value="P:regulation of macromolecule metabolic process"/>
    <property type="evidence" value="ECO:0007669"/>
    <property type="project" value="UniProtKB-ARBA"/>
</dbReference>
<dbReference type="AlphaFoldDB" id="A0A9P6IX16"/>
<evidence type="ECO:0000256" key="7">
    <source>
        <dbReference type="SAM" id="MobiDB-lite"/>
    </source>
</evidence>
<dbReference type="Pfam" id="PF00639">
    <property type="entry name" value="Rotamase"/>
    <property type="match status" value="1"/>
</dbReference>
<dbReference type="Gene3D" id="2.20.70.10">
    <property type="match status" value="1"/>
</dbReference>
<keyword evidence="2 4" id="KW-0697">Rotamase</keyword>
<dbReference type="OrthoDB" id="2530521at2759"/>
<dbReference type="InterPro" id="IPR051370">
    <property type="entry name" value="PPIase_Pin1"/>
</dbReference>
<keyword evidence="3 4" id="KW-0413">Isomerase</keyword>
<dbReference type="GO" id="GO:0080090">
    <property type="term" value="P:regulation of primary metabolic process"/>
    <property type="evidence" value="ECO:0007669"/>
    <property type="project" value="UniProtKB-ARBA"/>
</dbReference>
<evidence type="ECO:0000256" key="2">
    <source>
        <dbReference type="ARBA" id="ARBA00023110"/>
    </source>
</evidence>
<dbReference type="InterPro" id="IPR000297">
    <property type="entry name" value="PPIase_PpiC"/>
</dbReference>
<proteinExistence type="predicted"/>
<keyword evidence="11" id="KW-1185">Reference proteome</keyword>
<dbReference type="PROSITE" id="PS50020">
    <property type="entry name" value="WW_DOMAIN_2"/>
    <property type="match status" value="1"/>
</dbReference>
<evidence type="ECO:0000256" key="1">
    <source>
        <dbReference type="ARBA" id="ARBA00000971"/>
    </source>
</evidence>
<evidence type="ECO:0000256" key="4">
    <source>
        <dbReference type="PROSITE-ProRule" id="PRU00278"/>
    </source>
</evidence>
<comment type="catalytic activity">
    <reaction evidence="1 5">
        <text>[protein]-peptidylproline (omega=180) = [protein]-peptidylproline (omega=0)</text>
        <dbReference type="Rhea" id="RHEA:16237"/>
        <dbReference type="Rhea" id="RHEA-COMP:10747"/>
        <dbReference type="Rhea" id="RHEA-COMP:10748"/>
        <dbReference type="ChEBI" id="CHEBI:83833"/>
        <dbReference type="ChEBI" id="CHEBI:83834"/>
        <dbReference type="EC" id="5.2.1.8"/>
    </reaction>
</comment>
<evidence type="ECO:0000256" key="3">
    <source>
        <dbReference type="ARBA" id="ARBA00023235"/>
    </source>
</evidence>
<dbReference type="PANTHER" id="PTHR10657:SF4">
    <property type="entry name" value="PEPTIDYL-PROLYL CIS-TRANS ISOMERASE-RELATED"/>
    <property type="match status" value="1"/>
</dbReference>
<dbReference type="PANTHER" id="PTHR10657">
    <property type="entry name" value="PEPTIDYL-PROLYL CIS-TRANS ISOMERASE"/>
    <property type="match status" value="1"/>
</dbReference>
<keyword evidence="6" id="KW-0175">Coiled coil</keyword>
<gene>
    <name evidence="10" type="ORF">BGZ70_000842</name>
</gene>
<dbReference type="EC" id="5.2.1.8" evidence="5"/>
<feature type="coiled-coil region" evidence="6">
    <location>
        <begin position="133"/>
        <end position="160"/>
    </location>
</feature>
<evidence type="ECO:0000259" key="8">
    <source>
        <dbReference type="PROSITE" id="PS50020"/>
    </source>
</evidence>
<sequence>MQSVQGHYTSVKFTRTAHPCSTKTLKIMSSADYNLPNDWELRWSRSRNLPYFYNRGTAESRWQAPDGIDPSVMIAFQRDYETRHLQQQDEQSGSRSAGSEQSKKKVRVTHLLVKHTESRRPSSWREATITRTKDEALQRLQEFETKIKAGEANISELATTESDCSSAKKAGDLGFFEQGQMQPQFEKASFGLEIGEMSEPVWTDSGVHLIMRTG</sequence>
<dbReference type="GO" id="GO:0005829">
    <property type="term" value="C:cytosol"/>
    <property type="evidence" value="ECO:0007669"/>
    <property type="project" value="TreeGrafter"/>
</dbReference>
<evidence type="ECO:0000313" key="11">
    <source>
        <dbReference type="Proteomes" id="UP000738359"/>
    </source>
</evidence>
<name>A0A9P6IX16_MORAP</name>